<reference evidence="2" key="1">
    <citation type="submission" date="2017-04" db="EMBL/GenBank/DDBJ databases">
        <authorList>
            <person name="Varghese N."/>
            <person name="Submissions S."/>
        </authorList>
    </citation>
    <scope>NUCLEOTIDE SEQUENCE [LARGE SCALE GENOMIC DNA]</scope>
    <source>
        <strain evidence="2">Dd16</strain>
    </source>
</reference>
<evidence type="ECO:0000313" key="2">
    <source>
        <dbReference type="Proteomes" id="UP000192934"/>
    </source>
</evidence>
<accession>A0A1X7FYZ9</accession>
<dbReference type="CDD" id="cd14789">
    <property type="entry name" value="Tiki"/>
    <property type="match status" value="1"/>
</dbReference>
<gene>
    <name evidence="1" type="ORF">SAMN06295910_0297</name>
</gene>
<dbReference type="InterPro" id="IPR047111">
    <property type="entry name" value="YbaP-like"/>
</dbReference>
<dbReference type="EMBL" id="LT840185">
    <property type="protein sequence ID" value="SMF61312.1"/>
    <property type="molecule type" value="Genomic_DNA"/>
</dbReference>
<dbReference type="Pfam" id="PF01963">
    <property type="entry name" value="TraB_PrgY_gumN"/>
    <property type="match status" value="1"/>
</dbReference>
<dbReference type="STRING" id="941907.SAMN06295910_0297"/>
<name>A0A1X7FYZ9_9SPHN</name>
<dbReference type="InterPro" id="IPR002816">
    <property type="entry name" value="TraB/PrgY/GumN_fam"/>
</dbReference>
<sequence length="303" mass="32944">MRLIDRVSLHWKKAVAAAAALALPGCATVDARHAAADHPRPAMWKLADEDTTIYLLGTIHLLPPGYQWRTAAIDAAVKQSDELVVEVVPDKDATRMARQIMSVGVDGSLPPLLERVPADKRETLRAHMAQAKMPEGSLDKLKTWAAALALVSRSFKDMGFEADAGVERGLTADYAGKKVSGLETAEQQFGFFDKLSEDAQRAFLTATLDDPAAAKDQFHEMLAAWTRGDVAGIAKSFNSDTSLSPELREVLLTERNANWAGWLQKRLDEPGTVLVAVGAGHLAGPESVQKMLKERGLKVERVQ</sequence>
<organism evidence="1 2">
    <name type="scientific">Allosphingosinicella indica</name>
    <dbReference type="NCBI Taxonomy" id="941907"/>
    <lineage>
        <taxon>Bacteria</taxon>
        <taxon>Pseudomonadati</taxon>
        <taxon>Pseudomonadota</taxon>
        <taxon>Alphaproteobacteria</taxon>
        <taxon>Sphingomonadales</taxon>
        <taxon>Sphingomonadaceae</taxon>
        <taxon>Allosphingosinicella</taxon>
    </lineage>
</organism>
<proteinExistence type="predicted"/>
<dbReference type="Proteomes" id="UP000192934">
    <property type="component" value="Chromosome I"/>
</dbReference>
<dbReference type="PANTHER" id="PTHR40590">
    <property type="entry name" value="CYTOPLASMIC PROTEIN-RELATED"/>
    <property type="match status" value="1"/>
</dbReference>
<evidence type="ECO:0000313" key="1">
    <source>
        <dbReference type="EMBL" id="SMF61312.1"/>
    </source>
</evidence>
<dbReference type="AlphaFoldDB" id="A0A1X7FYZ9"/>
<dbReference type="RefSeq" id="WP_085217192.1">
    <property type="nucleotide sequence ID" value="NZ_LT840185.1"/>
</dbReference>
<dbReference type="PANTHER" id="PTHR40590:SF1">
    <property type="entry name" value="CYTOPLASMIC PROTEIN"/>
    <property type="match status" value="1"/>
</dbReference>
<dbReference type="OrthoDB" id="9806326at2"/>
<keyword evidence="2" id="KW-1185">Reference proteome</keyword>
<evidence type="ECO:0008006" key="3">
    <source>
        <dbReference type="Google" id="ProtNLM"/>
    </source>
</evidence>
<protein>
    <recommendedName>
        <fullName evidence="3">TraB/GumN family protein</fullName>
    </recommendedName>
</protein>